<sequence length="95" mass="10854">MFDLSLPPPDQAQAARHNRTMPPARRWDPDYVRSPQIVAEATWSKDGWMIYPEELLDALLVRRPGRDRRDLSAAFILVGNNYYVATHTSSGRVTT</sequence>
<protein>
    <submittedName>
        <fullName evidence="2">Uncharacterized protein</fullName>
    </submittedName>
</protein>
<dbReference type="EMBL" id="MT141497">
    <property type="protein sequence ID" value="QJA63440.1"/>
    <property type="molecule type" value="Genomic_DNA"/>
</dbReference>
<evidence type="ECO:0000256" key="1">
    <source>
        <dbReference type="SAM" id="MobiDB-lite"/>
    </source>
</evidence>
<feature type="region of interest" description="Disordered" evidence="1">
    <location>
        <begin position="1"/>
        <end position="27"/>
    </location>
</feature>
<organism evidence="2">
    <name type="scientific">viral metagenome</name>
    <dbReference type="NCBI Taxonomy" id="1070528"/>
    <lineage>
        <taxon>unclassified sequences</taxon>
        <taxon>metagenomes</taxon>
        <taxon>organismal metagenomes</taxon>
    </lineage>
</organism>
<accession>A0A6M3J147</accession>
<reference evidence="2" key="1">
    <citation type="submission" date="2020-03" db="EMBL/GenBank/DDBJ databases">
        <title>The deep terrestrial virosphere.</title>
        <authorList>
            <person name="Holmfeldt K."/>
            <person name="Nilsson E."/>
            <person name="Simone D."/>
            <person name="Lopez-Fernandez M."/>
            <person name="Wu X."/>
            <person name="de Brujin I."/>
            <person name="Lundin D."/>
            <person name="Andersson A."/>
            <person name="Bertilsson S."/>
            <person name="Dopson M."/>
        </authorList>
    </citation>
    <scope>NUCLEOTIDE SEQUENCE</scope>
    <source>
        <strain evidence="2">MM415B00627</strain>
    </source>
</reference>
<gene>
    <name evidence="2" type="ORF">MM415B00627_0022</name>
</gene>
<dbReference type="AlphaFoldDB" id="A0A6M3J147"/>
<evidence type="ECO:0000313" key="2">
    <source>
        <dbReference type="EMBL" id="QJA63440.1"/>
    </source>
</evidence>
<feature type="compositionally biased region" description="Pro residues" evidence="1">
    <location>
        <begin position="1"/>
        <end position="10"/>
    </location>
</feature>
<proteinExistence type="predicted"/>
<name>A0A6M3J147_9ZZZZ</name>